<feature type="transmembrane region" description="Helical" evidence="1">
    <location>
        <begin position="156"/>
        <end position="179"/>
    </location>
</feature>
<reference evidence="2 3" key="1">
    <citation type="submission" date="2018-09" db="EMBL/GenBank/DDBJ databases">
        <authorList>
            <person name="Zhu H."/>
        </authorList>
    </citation>
    <scope>NUCLEOTIDE SEQUENCE [LARGE SCALE GENOMIC DNA]</scope>
    <source>
        <strain evidence="2 3">K1W22B-8</strain>
    </source>
</reference>
<keyword evidence="1" id="KW-0472">Membrane</keyword>
<feature type="transmembrane region" description="Helical" evidence="1">
    <location>
        <begin position="210"/>
        <end position="238"/>
    </location>
</feature>
<dbReference type="EMBL" id="QYUK01000011">
    <property type="protein sequence ID" value="RJF88769.1"/>
    <property type="molecule type" value="Genomic_DNA"/>
</dbReference>
<gene>
    <name evidence="2" type="ORF">D3874_18705</name>
</gene>
<sequence>MEPNGVIPIRLLEGDPTARWLKAAYADLRRSPGVSLSYGLALSLLSWIVTLAIIADERWFLLLPLLGGFMFLAPLIAVGLYEASRRHEAGLPVTIVDALSAVRRNAGQIALMGLVLALFFLAWTRIALLLFALFFGSAPPPVADLFGAIFLTTDNLAFVLLSNAVGLVLAAVVFAISAISIPMLLDRDVDVVTAIATSVRACRANWQIMIGWAALIVLIIGLGAITFYVGLAVAYPLIGHATWAAYRELVPRGPLDPAG</sequence>
<evidence type="ECO:0000313" key="3">
    <source>
        <dbReference type="Proteomes" id="UP000284605"/>
    </source>
</evidence>
<evidence type="ECO:0000313" key="2">
    <source>
        <dbReference type="EMBL" id="RJF88769.1"/>
    </source>
</evidence>
<keyword evidence="3" id="KW-1185">Reference proteome</keyword>
<feature type="transmembrane region" description="Helical" evidence="1">
    <location>
        <begin position="36"/>
        <end position="55"/>
    </location>
</feature>
<accession>A0A418WFR6</accession>
<evidence type="ECO:0000256" key="1">
    <source>
        <dbReference type="SAM" id="Phobius"/>
    </source>
</evidence>
<dbReference type="AlphaFoldDB" id="A0A418WFR6"/>
<dbReference type="Pfam" id="PF09955">
    <property type="entry name" value="DUF2189"/>
    <property type="match status" value="1"/>
</dbReference>
<proteinExistence type="predicted"/>
<dbReference type="InterPro" id="IPR018692">
    <property type="entry name" value="DUF2189"/>
</dbReference>
<feature type="transmembrane region" description="Helical" evidence="1">
    <location>
        <begin position="109"/>
        <end position="136"/>
    </location>
</feature>
<name>A0A418WFR6_9PROT</name>
<organism evidence="2 3">
    <name type="scientific">Oleomonas cavernae</name>
    <dbReference type="NCBI Taxonomy" id="2320859"/>
    <lineage>
        <taxon>Bacteria</taxon>
        <taxon>Pseudomonadati</taxon>
        <taxon>Pseudomonadota</taxon>
        <taxon>Alphaproteobacteria</taxon>
        <taxon>Acetobacterales</taxon>
        <taxon>Acetobacteraceae</taxon>
        <taxon>Oleomonas</taxon>
    </lineage>
</organism>
<comment type="caution">
    <text evidence="2">The sequence shown here is derived from an EMBL/GenBank/DDBJ whole genome shotgun (WGS) entry which is preliminary data.</text>
</comment>
<keyword evidence="1" id="KW-0812">Transmembrane</keyword>
<feature type="transmembrane region" description="Helical" evidence="1">
    <location>
        <begin position="61"/>
        <end position="81"/>
    </location>
</feature>
<keyword evidence="1" id="KW-1133">Transmembrane helix</keyword>
<protein>
    <submittedName>
        <fullName evidence="2">DUF2189 domain-containing protein</fullName>
    </submittedName>
</protein>
<dbReference type="Proteomes" id="UP000284605">
    <property type="component" value="Unassembled WGS sequence"/>
</dbReference>